<evidence type="ECO:0000256" key="1">
    <source>
        <dbReference type="SAM" id="SignalP"/>
    </source>
</evidence>
<evidence type="ECO:0000313" key="2">
    <source>
        <dbReference type="EMBL" id="RUT00827.1"/>
    </source>
</evidence>
<feature type="signal peptide" evidence="1">
    <location>
        <begin position="1"/>
        <end position="31"/>
    </location>
</feature>
<organism evidence="2 3">
    <name type="scientific">Dulcicalothrix desertica PCC 7102</name>
    <dbReference type="NCBI Taxonomy" id="232991"/>
    <lineage>
        <taxon>Bacteria</taxon>
        <taxon>Bacillati</taxon>
        <taxon>Cyanobacteriota</taxon>
        <taxon>Cyanophyceae</taxon>
        <taxon>Nostocales</taxon>
        <taxon>Calotrichaceae</taxon>
        <taxon>Dulcicalothrix</taxon>
    </lineage>
</organism>
<dbReference type="RefSeq" id="WP_127085351.1">
    <property type="nucleotide sequence ID" value="NZ_RSCL01000022.1"/>
</dbReference>
<dbReference type="PROSITE" id="PS51257">
    <property type="entry name" value="PROKAR_LIPOPROTEIN"/>
    <property type="match status" value="1"/>
</dbReference>
<reference evidence="2" key="1">
    <citation type="submission" date="2018-12" db="EMBL/GenBank/DDBJ databases">
        <authorList>
            <person name="Will S."/>
            <person name="Neumann-Schaal M."/>
            <person name="Henke P."/>
        </authorList>
    </citation>
    <scope>NUCLEOTIDE SEQUENCE</scope>
    <source>
        <strain evidence="2">PCC 7102</strain>
    </source>
</reference>
<dbReference type="InterPro" id="IPR011250">
    <property type="entry name" value="OMP/PagP_B-barrel"/>
</dbReference>
<keyword evidence="3" id="KW-1185">Reference proteome</keyword>
<dbReference type="OrthoDB" id="517307at2"/>
<comment type="caution">
    <text evidence="2">The sequence shown here is derived from an EMBL/GenBank/DDBJ whole genome shotgun (WGS) entry which is preliminary data.</text>
</comment>
<sequence>MQRFFRSVATITFVSILACVPTFLSSQSASAEQRMKGSYVGAGVSVDSGGASPTVNGRFDLDSFSIRATVTGACESGVCATLFIPTVTYDFGLSEKANIYAGIGGSVFTLSDSSFSVSLGTGAVLQAGAEGAITKDIVIYGDGTYFTNGGGTLLKVGVGYKW</sequence>
<evidence type="ECO:0000313" key="3">
    <source>
        <dbReference type="Proteomes" id="UP000271624"/>
    </source>
</evidence>
<evidence type="ECO:0008006" key="4">
    <source>
        <dbReference type="Google" id="ProtNLM"/>
    </source>
</evidence>
<keyword evidence="1" id="KW-0732">Signal</keyword>
<protein>
    <recommendedName>
        <fullName evidence="4">Outer membrane protein beta-barrel domain-containing protein</fullName>
    </recommendedName>
</protein>
<feature type="chain" id="PRO_5030082966" description="Outer membrane protein beta-barrel domain-containing protein" evidence="1">
    <location>
        <begin position="32"/>
        <end position="162"/>
    </location>
</feature>
<accession>A0A3S1CCL1</accession>
<gene>
    <name evidence="2" type="ORF">DSM106972_072360</name>
</gene>
<dbReference type="SUPFAM" id="SSF56925">
    <property type="entry name" value="OMPA-like"/>
    <property type="match status" value="1"/>
</dbReference>
<name>A0A3S1CCL1_9CYAN</name>
<dbReference type="EMBL" id="RSCL01000022">
    <property type="protein sequence ID" value="RUT00827.1"/>
    <property type="molecule type" value="Genomic_DNA"/>
</dbReference>
<proteinExistence type="predicted"/>
<reference evidence="2" key="2">
    <citation type="journal article" date="2019" name="Genome Biol. Evol.">
        <title>Day and night: Metabolic profiles and evolutionary relationships of six axenic non-marine cyanobacteria.</title>
        <authorList>
            <person name="Will S.E."/>
            <person name="Henke P."/>
            <person name="Boedeker C."/>
            <person name="Huang S."/>
            <person name="Brinkmann H."/>
            <person name="Rohde M."/>
            <person name="Jarek M."/>
            <person name="Friedl T."/>
            <person name="Seufert S."/>
            <person name="Schumacher M."/>
            <person name="Overmann J."/>
            <person name="Neumann-Schaal M."/>
            <person name="Petersen J."/>
        </authorList>
    </citation>
    <scope>NUCLEOTIDE SEQUENCE [LARGE SCALE GENOMIC DNA]</scope>
    <source>
        <strain evidence="2">PCC 7102</strain>
    </source>
</reference>
<dbReference type="AlphaFoldDB" id="A0A3S1CCL1"/>
<dbReference type="Proteomes" id="UP000271624">
    <property type="component" value="Unassembled WGS sequence"/>
</dbReference>